<proteinExistence type="predicted"/>
<evidence type="ECO:0000256" key="1">
    <source>
        <dbReference type="SAM" id="MobiDB-lite"/>
    </source>
</evidence>
<sequence length="105" mass="10695">MVSSGPAGRLGSMSVTRWRPSVRSGAVLCRTGMVVGNRSGPAMVVHHGRPGSVSVGSTRVGPGRPGRGVSSRRWPRPGSVPGSAGRGAGPRCRPSGERGSRARSP</sequence>
<organism evidence="2 3">
    <name type="scientific">Citricoccus parietis</name>
    <dbReference type="NCBI Taxonomy" id="592307"/>
    <lineage>
        <taxon>Bacteria</taxon>
        <taxon>Bacillati</taxon>
        <taxon>Actinomycetota</taxon>
        <taxon>Actinomycetes</taxon>
        <taxon>Micrococcales</taxon>
        <taxon>Micrococcaceae</taxon>
        <taxon>Citricoccus</taxon>
    </lineage>
</organism>
<accession>A0ABV5FVV8</accession>
<dbReference type="EMBL" id="JBHMFI010000001">
    <property type="protein sequence ID" value="MFB9070791.1"/>
    <property type="molecule type" value="Genomic_DNA"/>
</dbReference>
<feature type="region of interest" description="Disordered" evidence="1">
    <location>
        <begin position="40"/>
        <end position="105"/>
    </location>
</feature>
<comment type="caution">
    <text evidence="2">The sequence shown here is derived from an EMBL/GenBank/DDBJ whole genome shotgun (WGS) entry which is preliminary data.</text>
</comment>
<keyword evidence="3" id="KW-1185">Reference proteome</keyword>
<name>A0ABV5FVV8_9MICC</name>
<evidence type="ECO:0000313" key="2">
    <source>
        <dbReference type="EMBL" id="MFB9070791.1"/>
    </source>
</evidence>
<gene>
    <name evidence="2" type="ORF">ACFFX0_06115</name>
</gene>
<reference evidence="2 3" key="1">
    <citation type="submission" date="2024-09" db="EMBL/GenBank/DDBJ databases">
        <authorList>
            <person name="Sun Q."/>
            <person name="Mori K."/>
        </authorList>
    </citation>
    <scope>NUCLEOTIDE SEQUENCE [LARGE SCALE GENOMIC DNA]</scope>
    <source>
        <strain evidence="2 3">CCM 7609</strain>
    </source>
</reference>
<feature type="compositionally biased region" description="Basic and acidic residues" evidence="1">
    <location>
        <begin position="94"/>
        <end position="105"/>
    </location>
</feature>
<dbReference type="Proteomes" id="UP001589575">
    <property type="component" value="Unassembled WGS sequence"/>
</dbReference>
<feature type="compositionally biased region" description="Low complexity" evidence="1">
    <location>
        <begin position="55"/>
        <end position="83"/>
    </location>
</feature>
<protein>
    <submittedName>
        <fullName evidence="2">Uncharacterized protein</fullName>
    </submittedName>
</protein>
<evidence type="ECO:0000313" key="3">
    <source>
        <dbReference type="Proteomes" id="UP001589575"/>
    </source>
</evidence>